<evidence type="ECO:0000256" key="1">
    <source>
        <dbReference type="SAM" id="MobiDB-lite"/>
    </source>
</evidence>
<gene>
    <name evidence="2" type="ORF">AG4045_007168</name>
</gene>
<dbReference type="PANTHER" id="PTHR33566">
    <property type="entry name" value="EN/SPM-LIKE TRANSPOSON-RELATED"/>
    <property type="match status" value="1"/>
</dbReference>
<feature type="region of interest" description="Disordered" evidence="1">
    <location>
        <begin position="1"/>
        <end position="21"/>
    </location>
</feature>
<organism evidence="2 3">
    <name type="scientific">Apium graveolens</name>
    <name type="common">Celery</name>
    <dbReference type="NCBI Taxonomy" id="4045"/>
    <lineage>
        <taxon>Eukaryota</taxon>
        <taxon>Viridiplantae</taxon>
        <taxon>Streptophyta</taxon>
        <taxon>Embryophyta</taxon>
        <taxon>Tracheophyta</taxon>
        <taxon>Spermatophyta</taxon>
        <taxon>Magnoliopsida</taxon>
        <taxon>eudicotyledons</taxon>
        <taxon>Gunneridae</taxon>
        <taxon>Pentapetalae</taxon>
        <taxon>asterids</taxon>
        <taxon>campanulids</taxon>
        <taxon>Apiales</taxon>
        <taxon>Apiaceae</taxon>
        <taxon>Apioideae</taxon>
        <taxon>apioid superclade</taxon>
        <taxon>Apieae</taxon>
        <taxon>Apium</taxon>
    </lineage>
</organism>
<sequence length="86" mass="10319">MRRTRPREEPEVKFPRISEKSSLPGNYDEIENSLRSKKWNLERLLEDMRKEQSMLDQAKFMFEIKKQEFVRFLAQSSHHAPASLPL</sequence>
<keyword evidence="3" id="KW-1185">Reference proteome</keyword>
<protein>
    <submittedName>
        <fullName evidence="2">Uncharacterized protein</fullName>
    </submittedName>
</protein>
<reference evidence="2" key="1">
    <citation type="submission" date="2020-01" db="EMBL/GenBank/DDBJ databases">
        <title>The Celery Genome Sequence Reveals Sequential Paleo-tetraploidization, Resistance Gene Elimination, Karyotype Evolution, and Functional Innovation in Apiales.</title>
        <authorList>
            <person name="Song X."/>
        </authorList>
    </citation>
    <scope>NUCLEOTIDE SEQUENCE</scope>
    <source>
        <tissue evidence="2">Leaf</tissue>
    </source>
</reference>
<evidence type="ECO:0000313" key="3">
    <source>
        <dbReference type="Proteomes" id="UP000593563"/>
    </source>
</evidence>
<proteinExistence type="predicted"/>
<accession>A0A6L5BB16</accession>
<dbReference type="Proteomes" id="UP000593563">
    <property type="component" value="Unassembled WGS sequence"/>
</dbReference>
<evidence type="ECO:0000313" key="2">
    <source>
        <dbReference type="EMBL" id="KAF1002936.1"/>
    </source>
</evidence>
<dbReference type="AlphaFoldDB" id="A0A6L5BB16"/>
<dbReference type="EMBL" id="WRXP01000179">
    <property type="protein sequence ID" value="KAF1002936.1"/>
    <property type="molecule type" value="Genomic_DNA"/>
</dbReference>
<feature type="compositionally biased region" description="Basic and acidic residues" evidence="1">
    <location>
        <begin position="1"/>
        <end position="19"/>
    </location>
</feature>
<name>A0A6L5BB16_APIGR</name>
<dbReference type="PANTHER" id="PTHR33566:SF6">
    <property type="entry name" value="PROTEIN DEFECTIVE IN MERISTEM SILENCING 3"/>
    <property type="match status" value="1"/>
</dbReference>
<comment type="caution">
    <text evidence="2">The sequence shown here is derived from an EMBL/GenBank/DDBJ whole genome shotgun (WGS) entry which is preliminary data.</text>
</comment>